<dbReference type="InterPro" id="IPR050487">
    <property type="entry name" value="FtsQ_DivIB"/>
</dbReference>
<dbReference type="RefSeq" id="WP_048595629.1">
    <property type="nucleotide sequence ID" value="NZ_CVLB01000002.1"/>
</dbReference>
<name>A0A0G4K9J5_9SPIR</name>
<dbReference type="EMBL" id="CVLB01000002">
    <property type="protein sequence ID" value="CRF34990.1"/>
    <property type="molecule type" value="Genomic_DNA"/>
</dbReference>
<evidence type="ECO:0000256" key="2">
    <source>
        <dbReference type="ARBA" id="ARBA00022618"/>
    </source>
</evidence>
<keyword evidence="3 6" id="KW-0812">Transmembrane</keyword>
<dbReference type="PANTHER" id="PTHR37820:SF1">
    <property type="entry name" value="CELL DIVISION PROTEIN FTSQ"/>
    <property type="match status" value="1"/>
</dbReference>
<keyword evidence="9" id="KW-1185">Reference proteome</keyword>
<dbReference type="OrthoDB" id="307334at2"/>
<evidence type="ECO:0000256" key="1">
    <source>
        <dbReference type="ARBA" id="ARBA00022475"/>
    </source>
</evidence>
<protein>
    <submittedName>
        <fullName evidence="8">Cell division protein</fullName>
    </submittedName>
</protein>
<keyword evidence="5" id="KW-0131">Cell cycle</keyword>
<evidence type="ECO:0000256" key="3">
    <source>
        <dbReference type="ARBA" id="ARBA00022692"/>
    </source>
</evidence>
<evidence type="ECO:0000313" key="8">
    <source>
        <dbReference type="EMBL" id="CRF34990.1"/>
    </source>
</evidence>
<dbReference type="Proteomes" id="UP000043763">
    <property type="component" value="Unassembled WGS sequence"/>
</dbReference>
<sequence>MKDFKDNKLRKKLKKNKLSDKQKNIIKKIIIFFASAIVILCFVVVINKTRILRVEIRGLEVLNAIDIMEEAGLSKYNNISMFNIPKKEIKSDIENNPRLQVESIKTSFPDLLIINVVERGTLFLLESSSGIYEITDDGYIIKDNIIHNYDVPYITGLTINPTNKMVENDYSKYLSSVIYDLKTNHNEIYNLISEINAYGDDLILYPRGYQVQVILEKYVKTEKFVDLAAILKTLQNQENQTHRIDFRFKEAIVN</sequence>
<proteinExistence type="predicted"/>
<reference evidence="9" key="1">
    <citation type="submission" date="2015-04" db="EMBL/GenBank/DDBJ databases">
        <authorList>
            <person name="Mushtaq Mamoona"/>
        </authorList>
    </citation>
    <scope>NUCLEOTIDE SEQUENCE [LARGE SCALE GENOMIC DNA]</scope>
    <source>
        <strain evidence="9">AN4859/03</strain>
    </source>
</reference>
<evidence type="ECO:0000256" key="4">
    <source>
        <dbReference type="ARBA" id="ARBA00022989"/>
    </source>
</evidence>
<evidence type="ECO:0000256" key="6">
    <source>
        <dbReference type="SAM" id="Phobius"/>
    </source>
</evidence>
<evidence type="ECO:0000256" key="5">
    <source>
        <dbReference type="ARBA" id="ARBA00023306"/>
    </source>
</evidence>
<organism evidence="8 9">
    <name type="scientific">Brachyspira suanatina</name>
    <dbReference type="NCBI Taxonomy" id="381802"/>
    <lineage>
        <taxon>Bacteria</taxon>
        <taxon>Pseudomonadati</taxon>
        <taxon>Spirochaetota</taxon>
        <taxon>Spirochaetia</taxon>
        <taxon>Brachyspirales</taxon>
        <taxon>Brachyspiraceae</taxon>
        <taxon>Brachyspira</taxon>
    </lineage>
</organism>
<keyword evidence="6" id="KW-0472">Membrane</keyword>
<dbReference type="Pfam" id="PF08478">
    <property type="entry name" value="POTRA_1"/>
    <property type="match status" value="1"/>
</dbReference>
<accession>A0A0G4K9J5</accession>
<evidence type="ECO:0000259" key="7">
    <source>
        <dbReference type="Pfam" id="PF08478"/>
    </source>
</evidence>
<feature type="domain" description="POTRA" evidence="7">
    <location>
        <begin position="51"/>
        <end position="119"/>
    </location>
</feature>
<keyword evidence="1" id="KW-1003">Cell membrane</keyword>
<feature type="transmembrane region" description="Helical" evidence="6">
    <location>
        <begin position="25"/>
        <end position="46"/>
    </location>
</feature>
<dbReference type="GO" id="GO:0051301">
    <property type="term" value="P:cell division"/>
    <property type="evidence" value="ECO:0007669"/>
    <property type="project" value="UniProtKB-KW"/>
</dbReference>
<keyword evidence="2 8" id="KW-0132">Cell division</keyword>
<evidence type="ECO:0000313" key="9">
    <source>
        <dbReference type="Proteomes" id="UP000043763"/>
    </source>
</evidence>
<keyword evidence="4 6" id="KW-1133">Transmembrane helix</keyword>
<gene>
    <name evidence="8" type="ORF">BRSU_2381</name>
</gene>
<dbReference type="InterPro" id="IPR013685">
    <property type="entry name" value="POTRA_FtsQ_type"/>
</dbReference>
<dbReference type="PANTHER" id="PTHR37820">
    <property type="entry name" value="CELL DIVISION PROTEIN DIVIB"/>
    <property type="match status" value="1"/>
</dbReference>
<dbReference type="AlphaFoldDB" id="A0A0G4K9J5"/>
<dbReference type="GO" id="GO:0005886">
    <property type="term" value="C:plasma membrane"/>
    <property type="evidence" value="ECO:0007669"/>
    <property type="project" value="TreeGrafter"/>
</dbReference>